<dbReference type="EMBL" id="MLYV02000084">
    <property type="protein sequence ID" value="PSS37058.1"/>
    <property type="molecule type" value="Genomic_DNA"/>
</dbReference>
<dbReference type="OrthoDB" id="2788229at2759"/>
<protein>
    <submittedName>
        <fullName evidence="2">Uncharacterized protein</fullName>
    </submittedName>
</protein>
<dbReference type="Gene3D" id="2.60.120.920">
    <property type="match status" value="1"/>
</dbReference>
<proteinExistence type="predicted"/>
<feature type="signal peptide" evidence="1">
    <location>
        <begin position="1"/>
        <end position="20"/>
    </location>
</feature>
<dbReference type="InterPro" id="IPR043136">
    <property type="entry name" value="B30.2/SPRY_sf"/>
</dbReference>
<reference evidence="2 3" key="1">
    <citation type="submission" date="2018-02" db="EMBL/GenBank/DDBJ databases">
        <title>Genome sequence of the basidiomycete white-rot fungus Phlebia centrifuga.</title>
        <authorList>
            <person name="Granchi Z."/>
            <person name="Peng M."/>
            <person name="de Vries R.P."/>
            <person name="Hilden K."/>
            <person name="Makela M.R."/>
            <person name="Grigoriev I."/>
            <person name="Riley R."/>
        </authorList>
    </citation>
    <scope>NUCLEOTIDE SEQUENCE [LARGE SCALE GENOMIC DNA]</scope>
    <source>
        <strain evidence="2 3">FBCC195</strain>
    </source>
</reference>
<dbReference type="AlphaFoldDB" id="A0A2R6S449"/>
<evidence type="ECO:0000256" key="1">
    <source>
        <dbReference type="SAM" id="SignalP"/>
    </source>
</evidence>
<evidence type="ECO:0000313" key="3">
    <source>
        <dbReference type="Proteomes" id="UP000186601"/>
    </source>
</evidence>
<keyword evidence="3" id="KW-1185">Reference proteome</keyword>
<keyword evidence="1" id="KW-0732">Signal</keyword>
<evidence type="ECO:0000313" key="2">
    <source>
        <dbReference type="EMBL" id="PSS37058.1"/>
    </source>
</evidence>
<feature type="chain" id="PRO_5015340867" evidence="1">
    <location>
        <begin position="21"/>
        <end position="472"/>
    </location>
</feature>
<accession>A0A2R6S449</accession>
<name>A0A2R6S449_9APHY</name>
<dbReference type="Proteomes" id="UP000186601">
    <property type="component" value="Unassembled WGS sequence"/>
</dbReference>
<sequence>MIPLLISAFVLGIFFDNVYHDLPTTCLHNVAIARTGYYYDVLIPSVSLCHPTDAVRANFGHEPFRYPIGRIMRDSSRKTQWPRSPKPQSLPSEVISTILKFAALAPRKEGIAWAALVCRYWYRRCLPYLFKSIALRSKSDMDILYALVTQRPRTHILGPSITDLDHHLALEETHSEVWAYGVAVSLANRLPHLLRLEQRRDYSYWELIQSRTPPRISTSLPALYSAYKAVTTFSLTRYHFRSFAAFTQLVSALPVLETLKCKDVTWNDRPDNPRLLRAPLSRIEVYGAAAKSRRMIQLFTIGWGSWKPTPKYPVLGCYESKLIKGLVDMEDLSKNQQGSSIYSCNIHFATFVDKWHFTIEGSGNIGMESTWDLALSPRVTHDSLTRACLTNLSISRPCIFRNHLDEQYWAKRVDTMFSKTPLFLEDVTITWKERRATETTLQEREVETSKLRSLFPRLQQTGKLQFIFERKK</sequence>
<gene>
    <name evidence="2" type="ORF">PHLCEN_2v1097</name>
</gene>
<comment type="caution">
    <text evidence="2">The sequence shown here is derived from an EMBL/GenBank/DDBJ whole genome shotgun (WGS) entry which is preliminary data.</text>
</comment>
<organism evidence="2 3">
    <name type="scientific">Hermanssonia centrifuga</name>
    <dbReference type="NCBI Taxonomy" id="98765"/>
    <lineage>
        <taxon>Eukaryota</taxon>
        <taxon>Fungi</taxon>
        <taxon>Dikarya</taxon>
        <taxon>Basidiomycota</taxon>
        <taxon>Agaricomycotina</taxon>
        <taxon>Agaricomycetes</taxon>
        <taxon>Polyporales</taxon>
        <taxon>Meruliaceae</taxon>
        <taxon>Hermanssonia</taxon>
    </lineage>
</organism>